<keyword evidence="3" id="KW-1003">Cell membrane</keyword>
<dbReference type="PANTHER" id="PTHR23517:SF3">
    <property type="entry name" value="INTEGRAL MEMBRANE TRANSPORT PROTEIN"/>
    <property type="match status" value="1"/>
</dbReference>
<evidence type="ECO:0000256" key="4">
    <source>
        <dbReference type="ARBA" id="ARBA00022692"/>
    </source>
</evidence>
<evidence type="ECO:0000313" key="10">
    <source>
        <dbReference type="Proteomes" id="UP000431575"/>
    </source>
</evidence>
<evidence type="ECO:0000256" key="5">
    <source>
        <dbReference type="ARBA" id="ARBA00022989"/>
    </source>
</evidence>
<dbReference type="Pfam" id="PF07690">
    <property type="entry name" value="MFS_1"/>
    <property type="match status" value="1"/>
</dbReference>
<dbReference type="GO" id="GO:0005886">
    <property type="term" value="C:plasma membrane"/>
    <property type="evidence" value="ECO:0007669"/>
    <property type="project" value="UniProtKB-SubCell"/>
</dbReference>
<evidence type="ECO:0000256" key="2">
    <source>
        <dbReference type="ARBA" id="ARBA00022448"/>
    </source>
</evidence>
<evidence type="ECO:0000256" key="6">
    <source>
        <dbReference type="ARBA" id="ARBA00023136"/>
    </source>
</evidence>
<dbReference type="InterPro" id="IPR011701">
    <property type="entry name" value="MFS"/>
</dbReference>
<dbReference type="EMBL" id="JAQNSG010000005">
    <property type="protein sequence ID" value="MDC1879662.1"/>
    <property type="molecule type" value="Genomic_DNA"/>
</dbReference>
<reference evidence="9" key="2">
    <citation type="submission" date="2022-10" db="EMBL/GenBank/DDBJ databases">
        <title>Human gut microbiome strain richness.</title>
        <authorList>
            <person name="Chen-Liaw A."/>
        </authorList>
    </citation>
    <scope>NUCLEOTIDE SEQUENCE</scope>
    <source>
        <strain evidence="9">1001713st2_A4_1001713B170214_170313</strain>
    </source>
</reference>
<feature type="transmembrane region" description="Helical" evidence="7">
    <location>
        <begin position="143"/>
        <end position="172"/>
    </location>
</feature>
<keyword evidence="2" id="KW-0813">Transport</keyword>
<feature type="transmembrane region" description="Helical" evidence="7">
    <location>
        <begin position="21"/>
        <end position="45"/>
    </location>
</feature>
<dbReference type="GO" id="GO:0022857">
    <property type="term" value="F:transmembrane transporter activity"/>
    <property type="evidence" value="ECO:0007669"/>
    <property type="project" value="InterPro"/>
</dbReference>
<evidence type="ECO:0000313" key="9">
    <source>
        <dbReference type="EMBL" id="MDC1879662.1"/>
    </source>
</evidence>
<evidence type="ECO:0000256" key="1">
    <source>
        <dbReference type="ARBA" id="ARBA00004651"/>
    </source>
</evidence>
<dbReference type="SUPFAM" id="SSF103473">
    <property type="entry name" value="MFS general substrate transporter"/>
    <property type="match status" value="1"/>
</dbReference>
<proteinExistence type="predicted"/>
<gene>
    <name evidence="8" type="ORF">GAP41_01245</name>
    <name evidence="9" type="ORF">POZ24_06435</name>
</gene>
<feature type="transmembrane region" description="Helical" evidence="7">
    <location>
        <begin position="292"/>
        <end position="325"/>
    </location>
</feature>
<keyword evidence="6 7" id="KW-0472">Membrane</keyword>
<dbReference type="RefSeq" id="WP_130080321.1">
    <property type="nucleotide sequence ID" value="NZ_CAKOCG010000001.1"/>
</dbReference>
<dbReference type="Proteomes" id="UP001213309">
    <property type="component" value="Unassembled WGS sequence"/>
</dbReference>
<dbReference type="InterPro" id="IPR036259">
    <property type="entry name" value="MFS_trans_sf"/>
</dbReference>
<evidence type="ECO:0000256" key="7">
    <source>
        <dbReference type="SAM" id="Phobius"/>
    </source>
</evidence>
<dbReference type="PANTHER" id="PTHR23517">
    <property type="entry name" value="RESISTANCE PROTEIN MDTM, PUTATIVE-RELATED-RELATED"/>
    <property type="match status" value="1"/>
</dbReference>
<evidence type="ECO:0000313" key="8">
    <source>
        <dbReference type="EMBL" id="KAB4246217.1"/>
    </source>
</evidence>
<feature type="transmembrane region" description="Helical" evidence="7">
    <location>
        <begin position="110"/>
        <end position="131"/>
    </location>
</feature>
<feature type="transmembrane region" description="Helical" evidence="7">
    <location>
        <begin position="51"/>
        <end position="72"/>
    </location>
</feature>
<sequence>MLSKITKEFTFFKQQPHNMQILLLTNMFYAFVLPVVEIFVGAYIMRNTNNPSYVALYQLAMYVGIVVASVINGELLKRFQVKHLYAFGILVSGLSMVVMMGLKTMGFGELFVAGLFMGIASGFFWANRYLLALNSTNDANRNYFFGLESFFFSVCSIIVPIGVGGFLVWAAGLHWNDIEIDMNGAYRIVTLFVFVITVIACITLFHGSFHNPEQKKYLYVKFEPVWNKMLLLASLKGLVQGFLVTAPAILVMYLLGAEGELGVIQGLGGLLTAIIVYVLGRVSRPQHRIIIFSIGIIIFFIGTLVNGILFSAVGVIVFILCKVFFQPLHDLAYYPIMMHCIDIVSQKEKRNEYTYIMSHEIGLFFGRATGLGLFIVLAWFVSEIFALKYALIIVALLQMLSIPLAKYIIKVTR</sequence>
<dbReference type="InterPro" id="IPR050171">
    <property type="entry name" value="MFS_Transporters"/>
</dbReference>
<comment type="caution">
    <text evidence="8">The sequence shown here is derived from an EMBL/GenBank/DDBJ whole genome shotgun (WGS) entry which is preliminary data.</text>
</comment>
<dbReference type="EMBL" id="WCTM01000001">
    <property type="protein sequence ID" value="KAB4246217.1"/>
    <property type="molecule type" value="Genomic_DNA"/>
</dbReference>
<feature type="transmembrane region" description="Helical" evidence="7">
    <location>
        <begin position="230"/>
        <end position="255"/>
    </location>
</feature>
<comment type="subcellular location">
    <subcellularLocation>
        <location evidence="1">Cell membrane</location>
        <topology evidence="1">Multi-pass membrane protein</topology>
    </subcellularLocation>
</comment>
<keyword evidence="5 7" id="KW-1133">Transmembrane helix</keyword>
<dbReference type="Gene3D" id="1.20.1250.20">
    <property type="entry name" value="MFS general substrate transporter like domains"/>
    <property type="match status" value="1"/>
</dbReference>
<evidence type="ECO:0000256" key="3">
    <source>
        <dbReference type="ARBA" id="ARBA00022475"/>
    </source>
</evidence>
<reference evidence="8 10" key="1">
    <citation type="journal article" date="2019" name="Nat. Med.">
        <title>A library of human gut bacterial isolates paired with longitudinal multiomics data enables mechanistic microbiome research.</title>
        <authorList>
            <person name="Poyet M."/>
            <person name="Groussin M."/>
            <person name="Gibbons S.M."/>
            <person name="Avila-Pacheco J."/>
            <person name="Jiang X."/>
            <person name="Kearney S.M."/>
            <person name="Perrotta A.R."/>
            <person name="Berdy B."/>
            <person name="Zhao S."/>
            <person name="Lieberman T.D."/>
            <person name="Swanson P.K."/>
            <person name="Smith M."/>
            <person name="Roesemann S."/>
            <person name="Alexander J.E."/>
            <person name="Rich S.A."/>
            <person name="Livny J."/>
            <person name="Vlamakis H."/>
            <person name="Clish C."/>
            <person name="Bullock K."/>
            <person name="Deik A."/>
            <person name="Scott J."/>
            <person name="Pierce K.A."/>
            <person name="Xavier R.J."/>
            <person name="Alm E.J."/>
        </authorList>
    </citation>
    <scope>NUCLEOTIDE SEQUENCE [LARGE SCALE GENOMIC DNA]</scope>
    <source>
        <strain evidence="8 10">BIOML-A6</strain>
    </source>
</reference>
<dbReference type="Proteomes" id="UP000431575">
    <property type="component" value="Unassembled WGS sequence"/>
</dbReference>
<feature type="transmembrane region" description="Helical" evidence="7">
    <location>
        <begin position="184"/>
        <end position="209"/>
    </location>
</feature>
<feature type="transmembrane region" description="Helical" evidence="7">
    <location>
        <begin position="84"/>
        <end position="104"/>
    </location>
</feature>
<keyword evidence="4 7" id="KW-0812">Transmembrane</keyword>
<feature type="transmembrane region" description="Helical" evidence="7">
    <location>
        <begin position="261"/>
        <end position="280"/>
    </location>
</feature>
<protein>
    <submittedName>
        <fullName evidence="8">MFS transporter</fullName>
    </submittedName>
</protein>
<name>A0A4V1YIW3_BACUN</name>
<accession>A0A4V1YIW3</accession>
<dbReference type="AlphaFoldDB" id="A0A4V1YIW3"/>
<organism evidence="8 10">
    <name type="scientific">Bacteroides uniformis</name>
    <dbReference type="NCBI Taxonomy" id="820"/>
    <lineage>
        <taxon>Bacteria</taxon>
        <taxon>Pseudomonadati</taxon>
        <taxon>Bacteroidota</taxon>
        <taxon>Bacteroidia</taxon>
        <taxon>Bacteroidales</taxon>
        <taxon>Bacteroidaceae</taxon>
        <taxon>Bacteroides</taxon>
    </lineage>
</organism>